<keyword evidence="3" id="KW-1185">Reference proteome</keyword>
<feature type="transmembrane region" description="Helical" evidence="1">
    <location>
        <begin position="51"/>
        <end position="72"/>
    </location>
</feature>
<organism evidence="2 3">
    <name type="scientific">Athelia psychrophila</name>
    <dbReference type="NCBI Taxonomy" id="1759441"/>
    <lineage>
        <taxon>Eukaryota</taxon>
        <taxon>Fungi</taxon>
        <taxon>Dikarya</taxon>
        <taxon>Basidiomycota</taxon>
        <taxon>Agaricomycotina</taxon>
        <taxon>Agaricomycetes</taxon>
        <taxon>Agaricomycetidae</taxon>
        <taxon>Atheliales</taxon>
        <taxon>Atheliaceae</taxon>
        <taxon>Athelia</taxon>
    </lineage>
</organism>
<proteinExistence type="predicted"/>
<sequence>MPARFQFSHHSVIAGKTTAWAESRLFGAYIPAHSWFSCLQSASMEEVGRKVGAGIGVDIGVVIGLLGGLCFCGGR</sequence>
<keyword evidence="1" id="KW-0472">Membrane</keyword>
<keyword evidence="1" id="KW-1133">Transmembrane helix</keyword>
<keyword evidence="1" id="KW-0812">Transmembrane</keyword>
<name>A0A166EUU0_9AGAM</name>
<gene>
    <name evidence="2" type="ORF">FIBSPDRAFT_866369</name>
</gene>
<accession>A0A166EUU0</accession>
<evidence type="ECO:0000256" key="1">
    <source>
        <dbReference type="SAM" id="Phobius"/>
    </source>
</evidence>
<dbReference type="EMBL" id="KV417597">
    <property type="protein sequence ID" value="KZP16129.1"/>
    <property type="molecule type" value="Genomic_DNA"/>
</dbReference>
<reference evidence="2 3" key="1">
    <citation type="journal article" date="2016" name="Mol. Biol. Evol.">
        <title>Comparative Genomics of Early-Diverging Mushroom-Forming Fungi Provides Insights into the Origins of Lignocellulose Decay Capabilities.</title>
        <authorList>
            <person name="Nagy L.G."/>
            <person name="Riley R."/>
            <person name="Tritt A."/>
            <person name="Adam C."/>
            <person name="Daum C."/>
            <person name="Floudas D."/>
            <person name="Sun H."/>
            <person name="Yadav J.S."/>
            <person name="Pangilinan J."/>
            <person name="Larsson K.H."/>
            <person name="Matsuura K."/>
            <person name="Barry K."/>
            <person name="Labutti K."/>
            <person name="Kuo R."/>
            <person name="Ohm R.A."/>
            <person name="Bhattacharya S.S."/>
            <person name="Shirouzu T."/>
            <person name="Yoshinaga Y."/>
            <person name="Martin F.M."/>
            <person name="Grigoriev I.V."/>
            <person name="Hibbett D.S."/>
        </authorList>
    </citation>
    <scope>NUCLEOTIDE SEQUENCE [LARGE SCALE GENOMIC DNA]</scope>
    <source>
        <strain evidence="2 3">CBS 109695</strain>
    </source>
</reference>
<evidence type="ECO:0000313" key="2">
    <source>
        <dbReference type="EMBL" id="KZP16129.1"/>
    </source>
</evidence>
<dbReference type="AlphaFoldDB" id="A0A166EUU0"/>
<dbReference type="Proteomes" id="UP000076532">
    <property type="component" value="Unassembled WGS sequence"/>
</dbReference>
<evidence type="ECO:0000313" key="3">
    <source>
        <dbReference type="Proteomes" id="UP000076532"/>
    </source>
</evidence>
<protein>
    <submittedName>
        <fullName evidence="2">Uncharacterized protein</fullName>
    </submittedName>
</protein>
<dbReference type="OrthoDB" id="440424at2759"/>